<keyword evidence="3" id="KW-0255">Endonuclease</keyword>
<keyword evidence="1" id="KW-0472">Membrane</keyword>
<keyword evidence="3" id="KW-0378">Hydrolase</keyword>
<keyword evidence="3" id="KW-0269">Exonuclease</keyword>
<dbReference type="AlphaFoldDB" id="A0A2S3USD5"/>
<reference evidence="3 4" key="1">
    <citation type="submission" date="2018-01" db="EMBL/GenBank/DDBJ databases">
        <title>Genomic Encyclopedia of Archaeal and Bacterial Type Strains, Phase II (KMG-II): from individual species to whole genera.</title>
        <authorList>
            <person name="Goeker M."/>
        </authorList>
    </citation>
    <scope>NUCLEOTIDE SEQUENCE [LARGE SCALE GENOMIC DNA]</scope>
    <source>
        <strain evidence="3 4">DSM 17023</strain>
    </source>
</reference>
<dbReference type="SUPFAM" id="SSF56219">
    <property type="entry name" value="DNase I-like"/>
    <property type="match status" value="1"/>
</dbReference>
<dbReference type="GO" id="GO:0004519">
    <property type="term" value="F:endonuclease activity"/>
    <property type="evidence" value="ECO:0007669"/>
    <property type="project" value="UniProtKB-KW"/>
</dbReference>
<feature type="transmembrane region" description="Helical" evidence="1">
    <location>
        <begin position="60"/>
        <end position="80"/>
    </location>
</feature>
<protein>
    <submittedName>
        <fullName evidence="3">Endonuclease/exonuclease/phosphatase family metal-dependent hydrolase</fullName>
    </submittedName>
</protein>
<organism evidence="3 4">
    <name type="scientific">Roseibium marinum</name>
    <dbReference type="NCBI Taxonomy" id="281252"/>
    <lineage>
        <taxon>Bacteria</taxon>
        <taxon>Pseudomonadati</taxon>
        <taxon>Pseudomonadota</taxon>
        <taxon>Alphaproteobacteria</taxon>
        <taxon>Hyphomicrobiales</taxon>
        <taxon>Stappiaceae</taxon>
        <taxon>Roseibium</taxon>
    </lineage>
</organism>
<sequence>MSERHVGSWVKQFWHRKKDRRSRGGTLSKTVLALAVLWLVFAITHEILTGRFWLWVVPGVSPPILFAAVPLVLAILTVFIRSYRGAVFLTALAAFVVSMPSTGLNFSVLTHRAQAVQPGLAVSVVQMNTDYWGQLRDGTLTDPRDRDAMLAYLRSLDADVYLLQEHMQRVGDTAPPVTDLSDVAEVFPEYQAIAAGTLLTLSRLPVSEHAVVRSDNPSILQLPPPPYALKVDVRVGGRVLSTYNIHMPIQIIIEKNWLSWDFYNEIRRRHSIRKDEFAALTAEVSRNQSPLVVAGDFNTSPAMGDNRGLLAVSQDAAAFSSIVYPATWRVGGQLPKLWRNDWFLIRNDIRVDRFEQLDPQGNSDHLAQFVGLTLTDQPEDAPAR</sequence>
<feature type="transmembrane region" description="Helical" evidence="1">
    <location>
        <begin position="26"/>
        <end position="48"/>
    </location>
</feature>
<accession>A0A2S3USD5</accession>
<evidence type="ECO:0000313" key="3">
    <source>
        <dbReference type="EMBL" id="POF30574.1"/>
    </source>
</evidence>
<keyword evidence="3" id="KW-0540">Nuclease</keyword>
<dbReference type="EMBL" id="PPCN01000006">
    <property type="protein sequence ID" value="POF30574.1"/>
    <property type="molecule type" value="Genomic_DNA"/>
</dbReference>
<gene>
    <name evidence="3" type="ORF">CLV41_106188</name>
</gene>
<feature type="transmembrane region" description="Helical" evidence="1">
    <location>
        <begin position="87"/>
        <end position="108"/>
    </location>
</feature>
<keyword evidence="4" id="KW-1185">Reference proteome</keyword>
<dbReference type="Gene3D" id="3.60.10.10">
    <property type="entry name" value="Endonuclease/exonuclease/phosphatase"/>
    <property type="match status" value="1"/>
</dbReference>
<dbReference type="InterPro" id="IPR005135">
    <property type="entry name" value="Endo/exonuclease/phosphatase"/>
</dbReference>
<proteinExistence type="predicted"/>
<dbReference type="InterPro" id="IPR036691">
    <property type="entry name" value="Endo/exonu/phosph_ase_sf"/>
</dbReference>
<comment type="caution">
    <text evidence="3">The sequence shown here is derived from an EMBL/GenBank/DDBJ whole genome shotgun (WGS) entry which is preliminary data.</text>
</comment>
<dbReference type="GO" id="GO:0004527">
    <property type="term" value="F:exonuclease activity"/>
    <property type="evidence" value="ECO:0007669"/>
    <property type="project" value="UniProtKB-KW"/>
</dbReference>
<evidence type="ECO:0000259" key="2">
    <source>
        <dbReference type="Pfam" id="PF03372"/>
    </source>
</evidence>
<dbReference type="Proteomes" id="UP000236959">
    <property type="component" value="Unassembled WGS sequence"/>
</dbReference>
<keyword evidence="1" id="KW-0812">Transmembrane</keyword>
<dbReference type="OrthoDB" id="3808618at2"/>
<evidence type="ECO:0000256" key="1">
    <source>
        <dbReference type="SAM" id="Phobius"/>
    </source>
</evidence>
<dbReference type="Pfam" id="PF03372">
    <property type="entry name" value="Exo_endo_phos"/>
    <property type="match status" value="1"/>
</dbReference>
<name>A0A2S3USD5_9HYPH</name>
<evidence type="ECO:0000313" key="4">
    <source>
        <dbReference type="Proteomes" id="UP000236959"/>
    </source>
</evidence>
<feature type="domain" description="Endonuclease/exonuclease/phosphatase" evidence="2">
    <location>
        <begin position="140"/>
        <end position="365"/>
    </location>
</feature>
<keyword evidence="1" id="KW-1133">Transmembrane helix</keyword>